<dbReference type="InterPro" id="IPR036322">
    <property type="entry name" value="WD40_repeat_dom_sf"/>
</dbReference>
<dbReference type="STRING" id="86259.A0A4Z1P3L5"/>
<dbReference type="EMBL" id="SNSC02000010">
    <property type="protein sequence ID" value="TID20939.1"/>
    <property type="molecule type" value="Genomic_DNA"/>
</dbReference>
<feature type="region of interest" description="Disordered" evidence="1">
    <location>
        <begin position="318"/>
        <end position="354"/>
    </location>
</feature>
<reference evidence="2 3" key="1">
    <citation type="submission" date="2019-04" db="EMBL/GenBank/DDBJ databases">
        <title>High contiguity whole genome sequence and gene annotation resource for two Venturia nashicola isolates.</title>
        <authorList>
            <person name="Prokchorchik M."/>
            <person name="Won K."/>
            <person name="Lee Y."/>
            <person name="Choi E.D."/>
            <person name="Segonzac C."/>
            <person name="Sohn K.H."/>
        </authorList>
    </citation>
    <scope>NUCLEOTIDE SEQUENCE [LARGE SCALE GENOMIC DNA]</scope>
    <source>
        <strain evidence="2 3">PRI2</strain>
    </source>
</reference>
<dbReference type="PANTHER" id="PTHR13268">
    <property type="entry name" value="BREAST CARCINOMA AMPLIFIED SEQUENCE 3"/>
    <property type="match status" value="1"/>
</dbReference>
<accession>A0A4Z1P3L5</accession>
<dbReference type="AlphaFoldDB" id="A0A4Z1P3L5"/>
<dbReference type="GO" id="GO:0042594">
    <property type="term" value="P:response to starvation"/>
    <property type="evidence" value="ECO:0007669"/>
    <property type="project" value="TreeGrafter"/>
</dbReference>
<feature type="region of interest" description="Disordered" evidence="1">
    <location>
        <begin position="452"/>
        <end position="475"/>
    </location>
</feature>
<dbReference type="GO" id="GO:0006914">
    <property type="term" value="P:autophagy"/>
    <property type="evidence" value="ECO:0007669"/>
    <property type="project" value="InterPro"/>
</dbReference>
<protein>
    <submittedName>
        <fullName evidence="2">Uncharacterized protein</fullName>
    </submittedName>
</protein>
<sequence length="1106" mass="120776">MSPSGDAPSISPSPNLNLPNLPHQRQRTRPEYQNFHSRTQSQIQNDINRMEAYGERLSRIYPRELRKSPGAVTRHPPPTSPYPITSPLLSALGSTTNTAAQYTSDWTKSLPFFSAAQQSTLAGSPPNAIPVPNGRDVISPSPPSMKPRSHPNNNAFPSFSPLSHNIAPTRDRRASVYSQYGSSFPNRGRAPLPHEDQAHFYPGGLPDLDSIGMPPRLPNEHPAGENGYLFAWDSLATSGHQPSLVADNVLLVGHEGGVDVLRIHKRRDPPSLIGSIRGLKGAVVGGKILPWFDRKDPSSAGRPYIALIIHGPVIEDLNDTHNSSDESPAISLEDGSSEPSTRPPSSKGGGNEASHNFDYVTTVEVYSLLNQKHVATLYTSARKNILSSPFTGLTAPPPIGDLQLDANGRCVVVASGESGEVFIFSPYSKHKSKGMESVRCVGKLWTTVRQPEVAKGSNSTPTSGQVSGSDKSASSRSTPLFALSQRWIAIVPPSSAGSFPHGGTALLSESARKPPGISSTMAPLMPQTTCLIDTPEGSDFMNRVSRELTQNAIKGGKWLFDQGLGAWNNYMGKPSEAAYRVAEHPPAGPFFPPTHGYHSSTPANNEPTKVSIYDLQRFLDSEDTKVKNVFTALATFELASGCSFLSFDPSGMNMFTASRKGDEQFVWQLMKMRDTRANLSSSQIFTGPHVRQIENLGRMTPARIIDVAWSVPHGARLAVFTEHGTVHVHEIHPSKFQWPPARRARKAIVAQRPQSAEMSSPKGGLSSAFGAVKGTGAWLKNARDRSLSGHITFGNLAMTPANLSKKAVKAGFKQGASAVASTVVSVYQVGDNKLRLQSTIDVARPNTIRWMTGQLEGQIAVAAAGVAVVYPVRSRAQSGKGRRSTMKMKITTNGAKEYKLPGIPILEAAPAVTAALEARNKGILPEEIIDRNNKWTLRAPHSSVQSKRNERENWHVMVEAETNPPYQPFHTDRRVTLQVFAPPDTAPPAIPYKDASAEEFREYESDRHAYVQDVLIPHTKLVHHINDDTPWLFGEHIHNLRTIREGNGGHVDGFGFDEEDEEMENQVEALEGRLVMTTIRTRKTKDAEEEFFEDDAEIVDFADNRV</sequence>
<name>A0A4Z1P3L5_9PEZI</name>
<evidence type="ECO:0000313" key="2">
    <source>
        <dbReference type="EMBL" id="TID20939.1"/>
    </source>
</evidence>
<dbReference type="PANTHER" id="PTHR13268:SF0">
    <property type="entry name" value="BCAS3 MICROTUBULE ASSOCIATED CELL MIGRATION FACTOR"/>
    <property type="match status" value="1"/>
</dbReference>
<feature type="region of interest" description="Disordered" evidence="1">
    <location>
        <begin position="1"/>
        <end position="41"/>
    </location>
</feature>
<feature type="compositionally biased region" description="Low complexity" evidence="1">
    <location>
        <begin position="8"/>
        <end position="22"/>
    </location>
</feature>
<gene>
    <name evidence="2" type="ORF">E6O75_ATG05704</name>
</gene>
<comment type="caution">
    <text evidence="2">The sequence shown here is derived from an EMBL/GenBank/DDBJ whole genome shotgun (WGS) entry which is preliminary data.</text>
</comment>
<dbReference type="InterPro" id="IPR045142">
    <property type="entry name" value="BCAS3-like"/>
</dbReference>
<proteinExistence type="predicted"/>
<feature type="compositionally biased region" description="Polar residues" evidence="1">
    <location>
        <begin position="456"/>
        <end position="475"/>
    </location>
</feature>
<keyword evidence="3" id="KW-1185">Reference proteome</keyword>
<dbReference type="Proteomes" id="UP000298493">
    <property type="component" value="Unassembled WGS sequence"/>
</dbReference>
<evidence type="ECO:0000256" key="1">
    <source>
        <dbReference type="SAM" id="MobiDB-lite"/>
    </source>
</evidence>
<organism evidence="2 3">
    <name type="scientific">Venturia nashicola</name>
    <dbReference type="NCBI Taxonomy" id="86259"/>
    <lineage>
        <taxon>Eukaryota</taxon>
        <taxon>Fungi</taxon>
        <taxon>Dikarya</taxon>
        <taxon>Ascomycota</taxon>
        <taxon>Pezizomycotina</taxon>
        <taxon>Dothideomycetes</taxon>
        <taxon>Pleosporomycetidae</taxon>
        <taxon>Venturiales</taxon>
        <taxon>Venturiaceae</taxon>
        <taxon>Venturia</taxon>
    </lineage>
</organism>
<evidence type="ECO:0000313" key="3">
    <source>
        <dbReference type="Proteomes" id="UP000298493"/>
    </source>
</evidence>
<dbReference type="SUPFAM" id="SSF50978">
    <property type="entry name" value="WD40 repeat-like"/>
    <property type="match status" value="1"/>
</dbReference>
<dbReference type="GO" id="GO:0005737">
    <property type="term" value="C:cytoplasm"/>
    <property type="evidence" value="ECO:0007669"/>
    <property type="project" value="TreeGrafter"/>
</dbReference>